<comment type="caution">
    <text evidence="2">The sequence shown here is derived from an EMBL/GenBank/DDBJ whole genome shotgun (WGS) entry which is preliminary data.</text>
</comment>
<evidence type="ECO:0000313" key="2">
    <source>
        <dbReference type="EMBL" id="PJE95112.1"/>
    </source>
</evidence>
<organism evidence="2 3">
    <name type="scientific">Streptomyces carminius</name>
    <dbReference type="NCBI Taxonomy" id="2665496"/>
    <lineage>
        <taxon>Bacteria</taxon>
        <taxon>Bacillati</taxon>
        <taxon>Actinomycetota</taxon>
        <taxon>Actinomycetes</taxon>
        <taxon>Kitasatosporales</taxon>
        <taxon>Streptomycetaceae</taxon>
        <taxon>Streptomyces</taxon>
    </lineage>
</organism>
<name>A0A2M8LT36_9ACTN</name>
<dbReference type="InterPro" id="IPR011990">
    <property type="entry name" value="TPR-like_helical_dom_sf"/>
</dbReference>
<dbReference type="RefSeq" id="WP_100204364.1">
    <property type="nucleotide sequence ID" value="NZ_PGGW01000067.1"/>
</dbReference>
<dbReference type="AlphaFoldDB" id="A0A2M8LT36"/>
<feature type="region of interest" description="Disordered" evidence="1">
    <location>
        <begin position="109"/>
        <end position="135"/>
    </location>
</feature>
<feature type="compositionally biased region" description="Basic and acidic residues" evidence="1">
    <location>
        <begin position="118"/>
        <end position="135"/>
    </location>
</feature>
<dbReference type="Gene3D" id="1.25.40.10">
    <property type="entry name" value="Tetratricopeptide repeat domain"/>
    <property type="match status" value="1"/>
</dbReference>
<reference evidence="2 3" key="1">
    <citation type="submission" date="2017-11" db="EMBL/GenBank/DDBJ databases">
        <title>Streptomyces carmine sp. nov., a novel actinomycete isolated from Sophora alopecuroides in Xinjiang, China.</title>
        <authorList>
            <person name="Wang Y."/>
            <person name="Luo X."/>
            <person name="Wan C."/>
            <person name="Zhang L."/>
        </authorList>
    </citation>
    <scope>NUCLEOTIDE SEQUENCE [LARGE SCALE GENOMIC DNA]</scope>
    <source>
        <strain evidence="2 3">TRM SA0054</strain>
    </source>
</reference>
<gene>
    <name evidence="2" type="ORF">CUT44_26070</name>
</gene>
<evidence type="ECO:0000256" key="1">
    <source>
        <dbReference type="SAM" id="MobiDB-lite"/>
    </source>
</evidence>
<dbReference type="SUPFAM" id="SSF48452">
    <property type="entry name" value="TPR-like"/>
    <property type="match status" value="1"/>
</dbReference>
<evidence type="ECO:0008006" key="4">
    <source>
        <dbReference type="Google" id="ProtNLM"/>
    </source>
</evidence>
<dbReference type="EMBL" id="PGGW01000067">
    <property type="protein sequence ID" value="PJE95112.1"/>
    <property type="molecule type" value="Genomic_DNA"/>
</dbReference>
<accession>A0A2M8LT36</accession>
<evidence type="ECO:0000313" key="3">
    <source>
        <dbReference type="Proteomes" id="UP000230407"/>
    </source>
</evidence>
<protein>
    <recommendedName>
        <fullName evidence="4">Tetratricopeptide repeat protein</fullName>
    </recommendedName>
</protein>
<keyword evidence="3" id="KW-1185">Reference proteome</keyword>
<dbReference type="Proteomes" id="UP000230407">
    <property type="component" value="Unassembled WGS sequence"/>
</dbReference>
<proteinExistence type="predicted"/>
<sequence>MWRKSAGRAYRRSADRLFLRSMVEIESGRWHKALRLSERAEARIDRAVAAADGDPRDEQRLAALYYARAEALEALGRVHAALETARRAWRLFDRHDPARARPGRVAEALAAGRAPDGATDRPAVRPDGTPRRPTGEEVEDAIARAADAWIRCVRLEAVCDGGLRSEGQVRERGSRAVDVYRELVRVGSYYGPADLARVEADLEAALAARRNPPVPPRSG</sequence>